<proteinExistence type="predicted"/>
<keyword evidence="3" id="KW-1185">Reference proteome</keyword>
<dbReference type="AlphaFoldDB" id="A0A3S4YFZ1"/>
<comment type="caution">
    <text evidence="2">The sequence shown here is derived from an EMBL/GenBank/DDBJ whole genome shotgun (WGS) entry which is preliminary data.</text>
</comment>
<accession>A0A3S4YFZ1</accession>
<name>A0A3S4YFZ1_9SPHI</name>
<dbReference type="PANTHER" id="PTHR30595:SF6">
    <property type="entry name" value="SCHLAFEN ALBA-2 DOMAIN-CONTAINING PROTEIN"/>
    <property type="match status" value="1"/>
</dbReference>
<dbReference type="RefSeq" id="WP_128533745.1">
    <property type="nucleotide sequence ID" value="NZ_SBIW01000003.1"/>
</dbReference>
<feature type="domain" description="Schlafen AlbA-2" evidence="1">
    <location>
        <begin position="11"/>
        <end position="124"/>
    </location>
</feature>
<reference evidence="2 3" key="1">
    <citation type="submission" date="2019-01" db="EMBL/GenBank/DDBJ databases">
        <title>Mucilaginibacter antarcticum sp. nov., isolated from antarctic soil.</title>
        <authorList>
            <person name="Yan Y.-Q."/>
            <person name="Du Z.-J."/>
        </authorList>
    </citation>
    <scope>NUCLEOTIDE SEQUENCE [LARGE SCALE GENOMIC DNA]</scope>
    <source>
        <strain evidence="2 3">F01003</strain>
    </source>
</reference>
<dbReference type="Pfam" id="PF04326">
    <property type="entry name" value="SLFN_AlbA_2"/>
    <property type="match status" value="1"/>
</dbReference>
<protein>
    <submittedName>
        <fullName evidence="2">ATP-binding protein</fullName>
    </submittedName>
</protein>
<evidence type="ECO:0000259" key="1">
    <source>
        <dbReference type="Pfam" id="PF04326"/>
    </source>
</evidence>
<dbReference type="OrthoDB" id="9810282at2"/>
<dbReference type="GO" id="GO:0005524">
    <property type="term" value="F:ATP binding"/>
    <property type="evidence" value="ECO:0007669"/>
    <property type="project" value="UniProtKB-KW"/>
</dbReference>
<dbReference type="Proteomes" id="UP000286701">
    <property type="component" value="Unassembled WGS sequence"/>
</dbReference>
<evidence type="ECO:0000313" key="3">
    <source>
        <dbReference type="Proteomes" id="UP000286701"/>
    </source>
</evidence>
<sequence>MNLKRQIFEGEGVSLDFKKTITSCEKIAKTMVSFANNVGGRLLIGVLDDGTIKGVKSEDEERYMITKAAHFYCRPALEPVFEEIYWDDKLVVVVDIPASTEKPHYSLAEDGKWWAYIRVKDKSVLASKIVLEVLKQSASNDGVLIEYSSKEKALLEHLDKSERINIKQFCELLNIGRRRAQRILVNLVLTGVIRVHTTEKEEFYTAS</sequence>
<dbReference type="InterPro" id="IPR007421">
    <property type="entry name" value="Schlafen_AlbA_2_dom"/>
</dbReference>
<dbReference type="PANTHER" id="PTHR30595">
    <property type="entry name" value="GLPR-RELATED TRANSCRIPTIONAL REPRESSOR"/>
    <property type="match status" value="1"/>
</dbReference>
<dbReference type="Gene3D" id="3.30.950.30">
    <property type="entry name" value="Schlafen, AAA domain"/>
    <property type="match status" value="1"/>
</dbReference>
<keyword evidence="2" id="KW-0067">ATP-binding</keyword>
<gene>
    <name evidence="2" type="ORF">EPL05_09755</name>
</gene>
<dbReference type="InterPro" id="IPR038461">
    <property type="entry name" value="Schlafen_AlbA_2_dom_sf"/>
</dbReference>
<keyword evidence="2" id="KW-0547">Nucleotide-binding</keyword>
<evidence type="ECO:0000313" key="2">
    <source>
        <dbReference type="EMBL" id="RWY54310.1"/>
    </source>
</evidence>
<dbReference type="EMBL" id="SBIW01000003">
    <property type="protein sequence ID" value="RWY54310.1"/>
    <property type="molecule type" value="Genomic_DNA"/>
</dbReference>
<organism evidence="2 3">
    <name type="scientific">Mucilaginibacter gilvus</name>
    <dbReference type="NCBI Taxonomy" id="2305909"/>
    <lineage>
        <taxon>Bacteria</taxon>
        <taxon>Pseudomonadati</taxon>
        <taxon>Bacteroidota</taxon>
        <taxon>Sphingobacteriia</taxon>
        <taxon>Sphingobacteriales</taxon>
        <taxon>Sphingobacteriaceae</taxon>
        <taxon>Mucilaginibacter</taxon>
    </lineage>
</organism>